<dbReference type="Proteomes" id="UP001259832">
    <property type="component" value="Unassembled WGS sequence"/>
</dbReference>
<dbReference type="EMBL" id="JASMQC010000033">
    <property type="protein sequence ID" value="KAK1931493.1"/>
    <property type="molecule type" value="Genomic_DNA"/>
</dbReference>
<protein>
    <submittedName>
        <fullName evidence="1">Uncharacterized protein</fullName>
    </submittedName>
</protein>
<sequence length="214" mass="23935">MRVMVGDGSLIVDHICLVEALGVEDVALWHGAQCSGPPHALEGLVDEEDSVIPYFRQEVTFETRLGAKKNENVMKRVPPRTLANRILMLMGYAFAVKEFSVGTSVCKRKLLKCRDFLDRKYSQTSGIRPVKFVHGTVGLKRMVYESAFVSTRQGIHVHFGTPAGFRLRPKLSLVPSVFPRSGIFCNQYPTDVLDDEGPFRNVVVRDNPKPCPCL</sequence>
<reference evidence="1" key="1">
    <citation type="submission" date="2023-08" db="EMBL/GenBank/DDBJ databases">
        <title>Reference Genome Resource for the Citrus Pathogen Phytophthora citrophthora.</title>
        <authorList>
            <person name="Moller H."/>
            <person name="Coetzee B."/>
            <person name="Rose L.J."/>
            <person name="Van Niekerk J.M."/>
        </authorList>
    </citation>
    <scope>NUCLEOTIDE SEQUENCE</scope>
    <source>
        <strain evidence="1">STE-U-9442</strain>
    </source>
</reference>
<dbReference type="AlphaFoldDB" id="A0AAD9LCE8"/>
<evidence type="ECO:0000313" key="1">
    <source>
        <dbReference type="EMBL" id="KAK1931493.1"/>
    </source>
</evidence>
<comment type="caution">
    <text evidence="1">The sequence shown here is derived from an EMBL/GenBank/DDBJ whole genome shotgun (WGS) entry which is preliminary data.</text>
</comment>
<gene>
    <name evidence="1" type="ORF">P3T76_012822</name>
</gene>
<keyword evidence="2" id="KW-1185">Reference proteome</keyword>
<organism evidence="1 2">
    <name type="scientific">Phytophthora citrophthora</name>
    <dbReference type="NCBI Taxonomy" id="4793"/>
    <lineage>
        <taxon>Eukaryota</taxon>
        <taxon>Sar</taxon>
        <taxon>Stramenopiles</taxon>
        <taxon>Oomycota</taxon>
        <taxon>Peronosporomycetes</taxon>
        <taxon>Peronosporales</taxon>
        <taxon>Peronosporaceae</taxon>
        <taxon>Phytophthora</taxon>
    </lineage>
</organism>
<accession>A0AAD9LCE8</accession>
<evidence type="ECO:0000313" key="2">
    <source>
        <dbReference type="Proteomes" id="UP001259832"/>
    </source>
</evidence>
<name>A0AAD9LCE8_9STRA</name>
<proteinExistence type="predicted"/>